<dbReference type="InterPro" id="IPR012338">
    <property type="entry name" value="Beta-lactam/transpept-like"/>
</dbReference>
<reference evidence="3 4" key="1">
    <citation type="submission" date="2017-01" db="EMBL/GenBank/DDBJ databases">
        <authorList>
            <consortium name="Urmite Genomes"/>
        </authorList>
    </citation>
    <scope>NUCLEOTIDE SEQUENCE [LARGE SCALE GENOMIC DNA]</scope>
    <source>
        <strain evidence="3 4">AB308</strain>
    </source>
</reference>
<dbReference type="InterPro" id="IPR052907">
    <property type="entry name" value="Beta-lactamase/esterase"/>
</dbReference>
<evidence type="ECO:0000256" key="1">
    <source>
        <dbReference type="SAM" id="Phobius"/>
    </source>
</evidence>
<accession>A0A2U3NEX8</accession>
<keyword evidence="1" id="KW-1133">Transmembrane helix</keyword>
<dbReference type="Pfam" id="PF00144">
    <property type="entry name" value="Beta-lactamase"/>
    <property type="match status" value="1"/>
</dbReference>
<name>A0A2U3NEX8_9MYCO</name>
<sequence>MDCVGTAIVVAIVATLMLLGIGMVVNQLLRLRKWLNAQPPEPPPGEQAHPTPRSDLCPGLFPADSLISVMASRRGSALLVTDDGLPRGVSGAADPHFANVIGIFARLFPGRRFGGGALTVYIDGVPVVDVWTGWSDRAGTEPWTADTGAMVFSATKGVASTVIHRLADRGLLSYDDPVADYWPEFAANGKADITVRDVLRHRSGLSHLRGVTKAELMDHVLMEERLAAAPVDHLRGVQAYHALTYGWLLSGLARAVTGKGMRELIRQEIARPLNTDGLHLGRPPRGASTRAAQILIPQGKLRAPVFNFIAPKLAGLPFSGALGAMYFPGVISLIKGETEFLDGEVPAANGVVTGRGLAKMYAVLANDGRIDGKKYLSKELVRGLTGQPQRKWPDANMVVPMPFHLGYHESPVPGLLKGFGHVGLGGTLGWADPESGSAFGFVHNRLLTPLLFDMGSFAGLAGPLRNAIEAARHQGPLPVPQLGAPYARPARRKAVQATAASGGG</sequence>
<dbReference type="AlphaFoldDB" id="A0A2U3NEX8"/>
<evidence type="ECO:0000313" key="4">
    <source>
        <dbReference type="Proteomes" id="UP000241595"/>
    </source>
</evidence>
<dbReference type="PANTHER" id="PTHR43319:SF3">
    <property type="entry name" value="BETA-LACTAMASE-RELATED DOMAIN-CONTAINING PROTEIN"/>
    <property type="match status" value="1"/>
</dbReference>
<evidence type="ECO:0000259" key="2">
    <source>
        <dbReference type="Pfam" id="PF00144"/>
    </source>
</evidence>
<dbReference type="InterPro" id="IPR001466">
    <property type="entry name" value="Beta-lactam-related"/>
</dbReference>
<protein>
    <submittedName>
        <fullName evidence="3">Lipase lipD</fullName>
    </submittedName>
</protein>
<feature type="domain" description="Beta-lactamase-related" evidence="2">
    <location>
        <begin position="111"/>
        <end position="447"/>
    </location>
</feature>
<evidence type="ECO:0000313" key="3">
    <source>
        <dbReference type="EMBL" id="SPM30033.1"/>
    </source>
</evidence>
<dbReference type="EMBL" id="FTRV01000015">
    <property type="protein sequence ID" value="SPM30033.1"/>
    <property type="molecule type" value="Genomic_DNA"/>
</dbReference>
<dbReference type="PANTHER" id="PTHR43319">
    <property type="entry name" value="BETA-LACTAMASE-RELATED"/>
    <property type="match status" value="1"/>
</dbReference>
<proteinExistence type="predicted"/>
<organism evidence="3 4">
    <name type="scientific">Mycobacterium terramassiliense</name>
    <dbReference type="NCBI Taxonomy" id="1841859"/>
    <lineage>
        <taxon>Bacteria</taxon>
        <taxon>Bacillati</taxon>
        <taxon>Actinomycetota</taxon>
        <taxon>Actinomycetes</taxon>
        <taxon>Mycobacteriales</taxon>
        <taxon>Mycobacteriaceae</taxon>
        <taxon>Mycobacterium</taxon>
    </lineage>
</organism>
<dbReference type="STRING" id="1841859.GCA_900157385_03534"/>
<gene>
    <name evidence="3" type="ORF">MTAB308_3532</name>
</gene>
<dbReference type="SUPFAM" id="SSF56601">
    <property type="entry name" value="beta-lactamase/transpeptidase-like"/>
    <property type="match status" value="1"/>
</dbReference>
<keyword evidence="1" id="KW-0472">Membrane</keyword>
<keyword evidence="4" id="KW-1185">Reference proteome</keyword>
<keyword evidence="1" id="KW-0812">Transmembrane</keyword>
<feature type="transmembrane region" description="Helical" evidence="1">
    <location>
        <begin position="6"/>
        <end position="25"/>
    </location>
</feature>
<dbReference type="Gene3D" id="3.40.710.10">
    <property type="entry name" value="DD-peptidase/beta-lactamase superfamily"/>
    <property type="match status" value="1"/>
</dbReference>
<dbReference type="Proteomes" id="UP000241595">
    <property type="component" value="Unassembled WGS sequence"/>
</dbReference>